<dbReference type="InterPro" id="IPR034660">
    <property type="entry name" value="DinB/YfiT-like"/>
</dbReference>
<evidence type="ECO:0000259" key="2">
    <source>
        <dbReference type="Pfam" id="PF11716"/>
    </source>
</evidence>
<dbReference type="SUPFAM" id="SSF109854">
    <property type="entry name" value="DinB/YfiT-like putative metalloenzymes"/>
    <property type="match status" value="1"/>
</dbReference>
<evidence type="ECO:0000313" key="4">
    <source>
        <dbReference type="Proteomes" id="UP000657385"/>
    </source>
</evidence>
<dbReference type="Pfam" id="PF11716">
    <property type="entry name" value="MDMPI_N"/>
    <property type="match status" value="1"/>
</dbReference>
<dbReference type="InterPro" id="IPR017517">
    <property type="entry name" value="Maleyloyr_isom"/>
</dbReference>
<evidence type="ECO:0000259" key="1">
    <source>
        <dbReference type="Pfam" id="PF07398"/>
    </source>
</evidence>
<keyword evidence="3" id="KW-0413">Isomerase</keyword>
<name>A0A931B4M3_9ACTN</name>
<dbReference type="Gene3D" id="3.30.1050.20">
    <property type="match status" value="1"/>
</dbReference>
<dbReference type="GO" id="GO:0046872">
    <property type="term" value="F:metal ion binding"/>
    <property type="evidence" value="ECO:0007669"/>
    <property type="project" value="InterPro"/>
</dbReference>
<protein>
    <submittedName>
        <fullName evidence="3">Maleylpyruvate isomerase family mycothiol-dependent enzyme</fullName>
    </submittedName>
</protein>
<sequence>MTTDQPGFDPAEILGEITAATEHLLRTAEQLTDAEVRAPSLLPDWSRGHLLSHLARNADGGRRLLTWARTGVETPEYPSLAARAREIEAGADRSAAELLADVRDSAAAFEAEYRSMPPEAWHRTVRWTAGQEHPAARAADSRLCEVLFHHADLDAGYAPSDWPSNFVASLLARVVTSFNGRDDAPAVRLLATDTGADYTVGGGEQLAPTVRGTQHALLAWLVGRSSGADLTVDDAGALPTPPFLF</sequence>
<dbReference type="Proteomes" id="UP000657385">
    <property type="component" value="Unassembled WGS sequence"/>
</dbReference>
<dbReference type="InterPro" id="IPR010872">
    <property type="entry name" value="MDMPI_C-term_domain"/>
</dbReference>
<dbReference type="NCBIfam" id="TIGR03083">
    <property type="entry name" value="maleylpyruvate isomerase family mycothiol-dependent enzyme"/>
    <property type="match status" value="1"/>
</dbReference>
<proteinExistence type="predicted"/>
<keyword evidence="4" id="KW-1185">Reference proteome</keyword>
<feature type="domain" description="MDMPI C-terminal" evidence="1">
    <location>
        <begin position="161"/>
        <end position="241"/>
    </location>
</feature>
<dbReference type="SUPFAM" id="SSF55718">
    <property type="entry name" value="SCP-like"/>
    <property type="match status" value="1"/>
</dbReference>
<dbReference type="RefSeq" id="WP_196192001.1">
    <property type="nucleotide sequence ID" value="NZ_JADPRT010000001.1"/>
</dbReference>
<dbReference type="GO" id="GO:0016853">
    <property type="term" value="F:isomerase activity"/>
    <property type="evidence" value="ECO:0007669"/>
    <property type="project" value="UniProtKB-KW"/>
</dbReference>
<dbReference type="Pfam" id="PF07398">
    <property type="entry name" value="MDMPI_C"/>
    <property type="match status" value="1"/>
</dbReference>
<organism evidence="3 4">
    <name type="scientific">Streptacidiphilus fuscans</name>
    <dbReference type="NCBI Taxonomy" id="2789292"/>
    <lineage>
        <taxon>Bacteria</taxon>
        <taxon>Bacillati</taxon>
        <taxon>Actinomycetota</taxon>
        <taxon>Actinomycetes</taxon>
        <taxon>Kitasatosporales</taxon>
        <taxon>Streptomycetaceae</taxon>
        <taxon>Streptacidiphilus</taxon>
    </lineage>
</organism>
<evidence type="ECO:0000313" key="3">
    <source>
        <dbReference type="EMBL" id="MBF9066825.1"/>
    </source>
</evidence>
<comment type="caution">
    <text evidence="3">The sequence shown here is derived from an EMBL/GenBank/DDBJ whole genome shotgun (WGS) entry which is preliminary data.</text>
</comment>
<reference evidence="3" key="1">
    <citation type="submission" date="2020-11" db="EMBL/GenBank/DDBJ databases">
        <title>Isolation and identification of active actinomycetes.</title>
        <authorList>
            <person name="Yu B."/>
        </authorList>
    </citation>
    <scope>NUCLEOTIDE SEQUENCE</scope>
    <source>
        <strain evidence="3">NEAU-YB345</strain>
    </source>
</reference>
<dbReference type="EMBL" id="JADPRT010000001">
    <property type="protein sequence ID" value="MBF9066825.1"/>
    <property type="molecule type" value="Genomic_DNA"/>
</dbReference>
<dbReference type="AlphaFoldDB" id="A0A931B4M3"/>
<dbReference type="Gene3D" id="1.20.120.450">
    <property type="entry name" value="dinb family like domain"/>
    <property type="match status" value="1"/>
</dbReference>
<dbReference type="InterPro" id="IPR036527">
    <property type="entry name" value="SCP2_sterol-bd_dom_sf"/>
</dbReference>
<dbReference type="InterPro" id="IPR024344">
    <property type="entry name" value="MDMPI_metal-binding"/>
</dbReference>
<gene>
    <name evidence="3" type="ORF">I2501_02075</name>
</gene>
<feature type="domain" description="Mycothiol-dependent maleylpyruvate isomerase metal-binding" evidence="2">
    <location>
        <begin position="18"/>
        <end position="153"/>
    </location>
</feature>
<accession>A0A931B4M3</accession>